<name>A0AAW5ESH2_NOVHA</name>
<organism evidence="4 6">
    <name type="scientific">Novacetimonas hansenii</name>
    <name type="common">Komagataeibacter hansenii</name>
    <dbReference type="NCBI Taxonomy" id="436"/>
    <lineage>
        <taxon>Bacteria</taxon>
        <taxon>Pseudomonadati</taxon>
        <taxon>Pseudomonadota</taxon>
        <taxon>Alphaproteobacteria</taxon>
        <taxon>Acetobacterales</taxon>
        <taxon>Acetobacteraceae</taxon>
        <taxon>Novacetimonas</taxon>
    </lineage>
</organism>
<evidence type="ECO:0000313" key="3">
    <source>
        <dbReference type="EMBL" id="GEC64515.1"/>
    </source>
</evidence>
<keyword evidence="2" id="KW-1133">Transmembrane helix</keyword>
<evidence type="ECO:0000256" key="1">
    <source>
        <dbReference type="SAM" id="MobiDB-lite"/>
    </source>
</evidence>
<evidence type="ECO:0000313" key="4">
    <source>
        <dbReference type="EMBL" id="MCJ8354554.1"/>
    </source>
</evidence>
<evidence type="ECO:0000256" key="2">
    <source>
        <dbReference type="SAM" id="Phobius"/>
    </source>
</evidence>
<gene>
    <name evidence="3" type="ORF">GHA01_23640</name>
    <name evidence="4" type="ORF">K1W68_11230</name>
</gene>
<dbReference type="EMBL" id="JAIBCX010000029">
    <property type="protein sequence ID" value="MCJ8354554.1"/>
    <property type="molecule type" value="Genomic_DNA"/>
</dbReference>
<sequence>MPADLPPEQDPRAKLIWIILTICLTVALGGYMVISQMRALVNAQVELPPQPDDSDRTTQPAVPVPPENSPQPSKTPNNAQ</sequence>
<keyword evidence="2" id="KW-0812">Transmembrane</keyword>
<keyword evidence="5" id="KW-1185">Reference proteome</keyword>
<dbReference type="RefSeq" id="WP_003620453.1">
    <property type="nucleotide sequence ID" value="NZ_BJNN01000124.1"/>
</dbReference>
<feature type="region of interest" description="Disordered" evidence="1">
    <location>
        <begin position="46"/>
        <end position="80"/>
    </location>
</feature>
<reference evidence="4" key="3">
    <citation type="submission" date="2022-03" db="EMBL/GenBank/DDBJ databases">
        <authorList>
            <person name="Ryngajllo M."/>
            <person name="Jacek P."/>
            <person name="Kubiak K."/>
        </authorList>
    </citation>
    <scope>NUCLEOTIDE SEQUENCE</scope>
    <source>
        <strain evidence="4">SI1</strain>
    </source>
</reference>
<feature type="compositionally biased region" description="Polar residues" evidence="1">
    <location>
        <begin position="70"/>
        <end position="80"/>
    </location>
</feature>
<proteinExistence type="predicted"/>
<reference evidence="4" key="2">
    <citation type="journal article" date="2021" name="Polymers (Basel)">
        <title>Highly Stretchable Bacterial Cellulose Produced by Komagataeibacter hansenii SI1.</title>
        <authorList>
            <person name="Cielecka I."/>
            <person name="Ryngajllo M."/>
            <person name="Maniukiewicz W."/>
            <person name="Bielecki S."/>
        </authorList>
    </citation>
    <scope>NUCLEOTIDE SEQUENCE</scope>
    <source>
        <strain evidence="4">SI1</strain>
    </source>
</reference>
<dbReference type="EMBL" id="BJNN01000124">
    <property type="protein sequence ID" value="GEC64515.1"/>
    <property type="molecule type" value="Genomic_DNA"/>
</dbReference>
<dbReference type="AlphaFoldDB" id="A0AAW5ESH2"/>
<dbReference type="Proteomes" id="UP000319478">
    <property type="component" value="Unassembled WGS sequence"/>
</dbReference>
<feature type="transmembrane region" description="Helical" evidence="2">
    <location>
        <begin position="15"/>
        <end position="34"/>
    </location>
</feature>
<dbReference type="Proteomes" id="UP001202887">
    <property type="component" value="Unassembled WGS sequence"/>
</dbReference>
<reference evidence="3 5" key="1">
    <citation type="submission" date="2019-06" db="EMBL/GenBank/DDBJ databases">
        <title>Whole genome shotgun sequence of Komagataeibacter hansenii NBRC 14820.</title>
        <authorList>
            <person name="Hosoyama A."/>
            <person name="Uohara A."/>
            <person name="Ohji S."/>
            <person name="Ichikawa N."/>
        </authorList>
    </citation>
    <scope>NUCLEOTIDE SEQUENCE [LARGE SCALE GENOMIC DNA]</scope>
    <source>
        <strain evidence="3 5">NBRC 14820</strain>
    </source>
</reference>
<dbReference type="GeneID" id="61367137"/>
<evidence type="ECO:0000313" key="6">
    <source>
        <dbReference type="Proteomes" id="UP001202887"/>
    </source>
</evidence>
<accession>A0AAW5ESH2</accession>
<comment type="caution">
    <text evidence="4">The sequence shown here is derived from an EMBL/GenBank/DDBJ whole genome shotgun (WGS) entry which is preliminary data.</text>
</comment>
<evidence type="ECO:0000313" key="5">
    <source>
        <dbReference type="Proteomes" id="UP000319478"/>
    </source>
</evidence>
<keyword evidence="2" id="KW-0472">Membrane</keyword>
<protein>
    <submittedName>
        <fullName evidence="4">Uncharacterized protein</fullName>
    </submittedName>
</protein>